<dbReference type="InterPro" id="IPR044839">
    <property type="entry name" value="NDR1-like"/>
</dbReference>
<feature type="domain" description="Late embryogenesis abundant protein LEA-2 subgroup" evidence="7">
    <location>
        <begin position="125"/>
        <end position="213"/>
    </location>
</feature>
<organism evidence="8 9">
    <name type="scientific">Lupinus angustifolius</name>
    <name type="common">Narrow-leaved blue lupine</name>
    <dbReference type="NCBI Taxonomy" id="3871"/>
    <lineage>
        <taxon>Eukaryota</taxon>
        <taxon>Viridiplantae</taxon>
        <taxon>Streptophyta</taxon>
        <taxon>Embryophyta</taxon>
        <taxon>Tracheophyta</taxon>
        <taxon>Spermatophyta</taxon>
        <taxon>Magnoliopsida</taxon>
        <taxon>eudicotyledons</taxon>
        <taxon>Gunneridae</taxon>
        <taxon>Pentapetalae</taxon>
        <taxon>rosids</taxon>
        <taxon>fabids</taxon>
        <taxon>Fabales</taxon>
        <taxon>Fabaceae</taxon>
        <taxon>Papilionoideae</taxon>
        <taxon>50 kb inversion clade</taxon>
        <taxon>genistoids sensu lato</taxon>
        <taxon>core genistoids</taxon>
        <taxon>Genisteae</taxon>
        <taxon>Lupinus</taxon>
    </lineage>
</organism>
<comment type="subcellular location">
    <subcellularLocation>
        <location evidence="1">Membrane</location>
        <topology evidence="1">Single-pass membrane protein</topology>
    </subcellularLocation>
</comment>
<dbReference type="Proteomes" id="UP000188354">
    <property type="component" value="Chromosome LG15"/>
</dbReference>
<feature type="transmembrane region" description="Helical" evidence="6">
    <location>
        <begin position="72"/>
        <end position="100"/>
    </location>
</feature>
<keyword evidence="2 6" id="KW-0812">Transmembrane</keyword>
<dbReference type="GO" id="GO:0098542">
    <property type="term" value="P:defense response to other organism"/>
    <property type="evidence" value="ECO:0007669"/>
    <property type="project" value="InterPro"/>
</dbReference>
<dbReference type="STRING" id="3871.A0A4P1QWW8"/>
<evidence type="ECO:0000259" key="7">
    <source>
        <dbReference type="Pfam" id="PF03168"/>
    </source>
</evidence>
<dbReference type="Gramene" id="OIV96713">
    <property type="protein sequence ID" value="OIV96713"/>
    <property type="gene ID" value="TanjilG_09255"/>
</dbReference>
<dbReference type="EMBL" id="CM007375">
    <property type="protein sequence ID" value="OIV96713.1"/>
    <property type="molecule type" value="Genomic_DNA"/>
</dbReference>
<sequence>MEERILPPPPPPHPQPYDPGSPKLQVPYIGPGTYVVQVPKDQIYRIPPPENARIAESYRNSPGKDKKRSCSCWCCVCLIVFIVILIIIGAIVGGLFSIVLKPKSPRFSIQRFQLKNSTNPIYNITLKVNNPNSNVGINYKEGGDVSLSLKQREIASGAYPSFFQARDNSKEFRLAMKASKGGLPKEVDKSMSNKKKKVNVKFTLSIKVHAQMKMWYFHSGTMTYDVMCQVKVDTLAKNTRILSQQCKTNRL</sequence>
<evidence type="ECO:0000256" key="5">
    <source>
        <dbReference type="SAM" id="MobiDB-lite"/>
    </source>
</evidence>
<protein>
    <recommendedName>
        <fullName evidence="7">Late embryogenesis abundant protein LEA-2 subgroup domain-containing protein</fullName>
    </recommendedName>
</protein>
<keyword evidence="9" id="KW-1185">Reference proteome</keyword>
<feature type="region of interest" description="Disordered" evidence="5">
    <location>
        <begin position="1"/>
        <end position="23"/>
    </location>
</feature>
<gene>
    <name evidence="8" type="ORF">TanjilG_09255</name>
</gene>
<keyword evidence="3 6" id="KW-1133">Transmembrane helix</keyword>
<dbReference type="PANTHER" id="PTHR31234">
    <property type="entry name" value="LATE EMBRYOGENESIS ABUNDANT (LEA) HYDROXYPROLINE-RICH GLYCOPROTEIN FAMILY"/>
    <property type="match status" value="1"/>
</dbReference>
<evidence type="ECO:0000256" key="3">
    <source>
        <dbReference type="ARBA" id="ARBA00022989"/>
    </source>
</evidence>
<name>A0A4P1QWW8_LUPAN</name>
<feature type="compositionally biased region" description="Pro residues" evidence="5">
    <location>
        <begin position="1"/>
        <end position="19"/>
    </location>
</feature>
<reference evidence="8 9" key="1">
    <citation type="journal article" date="2017" name="Plant Biotechnol. J.">
        <title>A comprehensive draft genome sequence for lupin (Lupinus angustifolius), an emerging health food: insights into plant-microbe interactions and legume evolution.</title>
        <authorList>
            <person name="Hane J.K."/>
            <person name="Ming Y."/>
            <person name="Kamphuis L.G."/>
            <person name="Nelson M.N."/>
            <person name="Garg G."/>
            <person name="Atkins C.A."/>
            <person name="Bayer P.E."/>
            <person name="Bravo A."/>
            <person name="Bringans S."/>
            <person name="Cannon S."/>
            <person name="Edwards D."/>
            <person name="Foley R."/>
            <person name="Gao L.L."/>
            <person name="Harrison M.J."/>
            <person name="Huang W."/>
            <person name="Hurgobin B."/>
            <person name="Li S."/>
            <person name="Liu C.W."/>
            <person name="McGrath A."/>
            <person name="Morahan G."/>
            <person name="Murray J."/>
            <person name="Weller J."/>
            <person name="Jian J."/>
            <person name="Singh K.B."/>
        </authorList>
    </citation>
    <scope>NUCLEOTIDE SEQUENCE [LARGE SCALE GENOMIC DNA]</scope>
    <source>
        <strain evidence="9">cv. Tanjil</strain>
        <tissue evidence="8">Whole plant</tissue>
    </source>
</reference>
<evidence type="ECO:0000313" key="8">
    <source>
        <dbReference type="EMBL" id="OIV96713.1"/>
    </source>
</evidence>
<dbReference type="GO" id="GO:0005886">
    <property type="term" value="C:plasma membrane"/>
    <property type="evidence" value="ECO:0007669"/>
    <property type="project" value="TreeGrafter"/>
</dbReference>
<dbReference type="InterPro" id="IPR004864">
    <property type="entry name" value="LEA_2"/>
</dbReference>
<dbReference type="AlphaFoldDB" id="A0A4P1QWW8"/>
<evidence type="ECO:0000256" key="6">
    <source>
        <dbReference type="SAM" id="Phobius"/>
    </source>
</evidence>
<dbReference type="PANTHER" id="PTHR31234:SF68">
    <property type="entry name" value="EXPRESSED PROTEIN"/>
    <property type="match status" value="1"/>
</dbReference>
<dbReference type="Gene3D" id="2.60.40.1820">
    <property type="match status" value="1"/>
</dbReference>
<keyword evidence="4 6" id="KW-0472">Membrane</keyword>
<evidence type="ECO:0000256" key="1">
    <source>
        <dbReference type="ARBA" id="ARBA00004167"/>
    </source>
</evidence>
<evidence type="ECO:0000256" key="4">
    <source>
        <dbReference type="ARBA" id="ARBA00023136"/>
    </source>
</evidence>
<evidence type="ECO:0000256" key="2">
    <source>
        <dbReference type="ARBA" id="ARBA00022692"/>
    </source>
</evidence>
<dbReference type="Pfam" id="PF03168">
    <property type="entry name" value="LEA_2"/>
    <property type="match status" value="1"/>
</dbReference>
<evidence type="ECO:0000313" key="9">
    <source>
        <dbReference type="Proteomes" id="UP000188354"/>
    </source>
</evidence>
<dbReference type="SUPFAM" id="SSF117070">
    <property type="entry name" value="LEA14-like"/>
    <property type="match status" value="1"/>
</dbReference>
<proteinExistence type="predicted"/>
<accession>A0A4P1QWW8</accession>